<evidence type="ECO:0000256" key="1">
    <source>
        <dbReference type="ARBA" id="ARBA00006739"/>
    </source>
</evidence>
<dbReference type="GO" id="GO:0016757">
    <property type="term" value="F:glycosyltransferase activity"/>
    <property type="evidence" value="ECO:0007669"/>
    <property type="project" value="UniProtKB-KW"/>
</dbReference>
<dbReference type="Gene3D" id="3.90.550.10">
    <property type="entry name" value="Spore Coat Polysaccharide Biosynthesis Protein SpsA, Chain A"/>
    <property type="match status" value="1"/>
</dbReference>
<evidence type="ECO:0000313" key="6">
    <source>
        <dbReference type="Proteomes" id="UP001198862"/>
    </source>
</evidence>
<organism evidence="5 6">
    <name type="scientific">Reyranella aquatilis</name>
    <dbReference type="NCBI Taxonomy" id="2035356"/>
    <lineage>
        <taxon>Bacteria</taxon>
        <taxon>Pseudomonadati</taxon>
        <taxon>Pseudomonadota</taxon>
        <taxon>Alphaproteobacteria</taxon>
        <taxon>Hyphomicrobiales</taxon>
        <taxon>Reyranellaceae</taxon>
        <taxon>Reyranella</taxon>
    </lineage>
</organism>
<evidence type="ECO:0000256" key="3">
    <source>
        <dbReference type="ARBA" id="ARBA00022679"/>
    </source>
</evidence>
<dbReference type="SUPFAM" id="SSF53448">
    <property type="entry name" value="Nucleotide-diphospho-sugar transferases"/>
    <property type="match status" value="1"/>
</dbReference>
<protein>
    <submittedName>
        <fullName evidence="5">Glycosyltransferase</fullName>
        <ecNumber evidence="5">2.4.-.-</ecNumber>
    </submittedName>
</protein>
<dbReference type="PANTHER" id="PTHR43179">
    <property type="entry name" value="RHAMNOSYLTRANSFERASE WBBL"/>
    <property type="match status" value="1"/>
</dbReference>
<dbReference type="Pfam" id="PF00535">
    <property type="entry name" value="Glycos_transf_2"/>
    <property type="match status" value="1"/>
</dbReference>
<evidence type="ECO:0000256" key="2">
    <source>
        <dbReference type="ARBA" id="ARBA00022676"/>
    </source>
</evidence>
<sequence>MNDTRSARTMGEVLIEALQHSGLASFAASILPGWADQLCVRNGLPRGTVDVDHYERMSGRRFASPAAATFHYLSVGSARGWSPRADFSPARYRRLNPDVELQGYEPFAHWLRFGQAEGRDAKVPEDPAPLDLARLLAYRRPDRSAAKVDVVMPVYGSRALALQAIDSVLGAETREAYELVVVDDASPDPALRRELEALAAAGLITLLVNERNLGFVQSVNRGFAAHADRDVVLLNSDTKVFGDWLDRLMAALRTARTATATPLSNAATILSYPATLCDNRLLPDDRVAKWDEFCAALDRPPVEIPTGVGFCMAVSRRCLDQIGAFDGERFGRGYGEENDFCLRATAAGWRHVAATGLFVWHRGGASFGGERDALIEAAQAILERLHPGYAETVGQFIRRDPLRAARTAIDLARIRRDPRPKRLRLGISRARPSTELLEIVLTPDLPPYRGQYRLIPAGSGAYPNLPRCSQTSPVSYLVTVLEGLGVQECVVGEESDAIQPLLSLLREACRGCGVDWNSRR</sequence>
<evidence type="ECO:0000259" key="4">
    <source>
        <dbReference type="Pfam" id="PF00535"/>
    </source>
</evidence>
<keyword evidence="2 5" id="KW-0328">Glycosyltransferase</keyword>
<proteinExistence type="inferred from homology"/>
<accession>A0ABS8L056</accession>
<comment type="caution">
    <text evidence="5">The sequence shown here is derived from an EMBL/GenBank/DDBJ whole genome shotgun (WGS) entry which is preliminary data.</text>
</comment>
<gene>
    <name evidence="5" type="ORF">LJ725_22310</name>
</gene>
<dbReference type="RefSeq" id="WP_230553148.1">
    <property type="nucleotide sequence ID" value="NZ_JAJISD010000011.1"/>
</dbReference>
<dbReference type="InterPro" id="IPR029044">
    <property type="entry name" value="Nucleotide-diphossugar_trans"/>
</dbReference>
<keyword evidence="6" id="KW-1185">Reference proteome</keyword>
<dbReference type="EC" id="2.4.-.-" evidence="5"/>
<keyword evidence="3 5" id="KW-0808">Transferase</keyword>
<comment type="similarity">
    <text evidence="1">Belongs to the glycosyltransferase 2 family.</text>
</comment>
<evidence type="ECO:0000313" key="5">
    <source>
        <dbReference type="EMBL" id="MCC8431719.1"/>
    </source>
</evidence>
<dbReference type="Proteomes" id="UP001198862">
    <property type="component" value="Unassembled WGS sequence"/>
</dbReference>
<name>A0ABS8L056_9HYPH</name>
<dbReference type="PANTHER" id="PTHR43179:SF12">
    <property type="entry name" value="GALACTOFURANOSYLTRANSFERASE GLFT2"/>
    <property type="match status" value="1"/>
</dbReference>
<dbReference type="InterPro" id="IPR001173">
    <property type="entry name" value="Glyco_trans_2-like"/>
</dbReference>
<feature type="domain" description="Glycosyltransferase 2-like" evidence="4">
    <location>
        <begin position="150"/>
        <end position="261"/>
    </location>
</feature>
<dbReference type="EMBL" id="JAJISD010000011">
    <property type="protein sequence ID" value="MCC8431719.1"/>
    <property type="molecule type" value="Genomic_DNA"/>
</dbReference>
<reference evidence="5 6" key="1">
    <citation type="submission" date="2021-11" db="EMBL/GenBank/DDBJ databases">
        <authorList>
            <person name="Lee D.-H."/>
            <person name="Kim S.-B."/>
        </authorList>
    </citation>
    <scope>NUCLEOTIDE SEQUENCE [LARGE SCALE GENOMIC DNA]</scope>
    <source>
        <strain evidence="5 6">KCTC 52223</strain>
    </source>
</reference>